<name>A0AAE0XQY3_9GAST</name>
<feature type="region of interest" description="Disordered" evidence="1">
    <location>
        <begin position="48"/>
        <end position="71"/>
    </location>
</feature>
<feature type="compositionally biased region" description="Basic and acidic residues" evidence="1">
    <location>
        <begin position="61"/>
        <end position="71"/>
    </location>
</feature>
<dbReference type="Proteomes" id="UP001283361">
    <property type="component" value="Unassembled WGS sequence"/>
</dbReference>
<dbReference type="AlphaFoldDB" id="A0AAE0XQY3"/>
<comment type="caution">
    <text evidence="2">The sequence shown here is derived from an EMBL/GenBank/DDBJ whole genome shotgun (WGS) entry which is preliminary data.</text>
</comment>
<reference evidence="2" key="1">
    <citation type="journal article" date="2023" name="G3 (Bethesda)">
        <title>A reference genome for the long-term kleptoplast-retaining sea slug Elysia crispata morphotype clarki.</title>
        <authorList>
            <person name="Eastman K.E."/>
            <person name="Pendleton A.L."/>
            <person name="Shaikh M.A."/>
            <person name="Suttiyut T."/>
            <person name="Ogas R."/>
            <person name="Tomko P."/>
            <person name="Gavelis G."/>
            <person name="Widhalm J.R."/>
            <person name="Wisecaver J.H."/>
        </authorList>
    </citation>
    <scope>NUCLEOTIDE SEQUENCE</scope>
    <source>
        <strain evidence="2">ECLA1</strain>
    </source>
</reference>
<sequence length="71" mass="8266">MGSYRLKATWTCAHIHAYTQPSTEHFKRPRGDHLFIASITLFIESKRSDYASQTTEGSSPADREEPRRNYY</sequence>
<organism evidence="2 3">
    <name type="scientific">Elysia crispata</name>
    <name type="common">lettuce slug</name>
    <dbReference type="NCBI Taxonomy" id="231223"/>
    <lineage>
        <taxon>Eukaryota</taxon>
        <taxon>Metazoa</taxon>
        <taxon>Spiralia</taxon>
        <taxon>Lophotrochozoa</taxon>
        <taxon>Mollusca</taxon>
        <taxon>Gastropoda</taxon>
        <taxon>Heterobranchia</taxon>
        <taxon>Euthyneura</taxon>
        <taxon>Panpulmonata</taxon>
        <taxon>Sacoglossa</taxon>
        <taxon>Placobranchoidea</taxon>
        <taxon>Plakobranchidae</taxon>
        <taxon>Elysia</taxon>
    </lineage>
</organism>
<gene>
    <name evidence="2" type="ORF">RRG08_042681</name>
</gene>
<proteinExistence type="predicted"/>
<evidence type="ECO:0000256" key="1">
    <source>
        <dbReference type="SAM" id="MobiDB-lite"/>
    </source>
</evidence>
<dbReference type="EMBL" id="JAWDGP010007852">
    <property type="protein sequence ID" value="KAK3702693.1"/>
    <property type="molecule type" value="Genomic_DNA"/>
</dbReference>
<evidence type="ECO:0000313" key="3">
    <source>
        <dbReference type="Proteomes" id="UP001283361"/>
    </source>
</evidence>
<evidence type="ECO:0000313" key="2">
    <source>
        <dbReference type="EMBL" id="KAK3702693.1"/>
    </source>
</evidence>
<accession>A0AAE0XQY3</accession>
<keyword evidence="3" id="KW-1185">Reference proteome</keyword>
<protein>
    <submittedName>
        <fullName evidence="2">Uncharacterized protein</fullName>
    </submittedName>
</protein>